<dbReference type="EMBL" id="MVIM01000001">
    <property type="protein sequence ID" value="ORB68365.1"/>
    <property type="molecule type" value="Genomic_DNA"/>
</dbReference>
<gene>
    <name evidence="1" type="ORF">BST47_00030</name>
</gene>
<protein>
    <recommendedName>
        <fullName evidence="3">DUF899 domain-containing protein</fullName>
    </recommendedName>
</protein>
<reference evidence="1 2" key="1">
    <citation type="submission" date="2017-02" db="EMBL/GenBank/DDBJ databases">
        <title>The new phylogeny of genus Mycobacterium.</title>
        <authorList>
            <person name="Tortoli E."/>
            <person name="Trovato A."/>
            <person name="Cirillo D.M."/>
        </authorList>
    </citation>
    <scope>NUCLEOTIDE SEQUENCE [LARGE SCALE GENOMIC DNA]</scope>
    <source>
        <strain evidence="1 2">DSM 44338</strain>
    </source>
</reference>
<comment type="caution">
    <text evidence="1">The sequence shown here is derived from an EMBL/GenBank/DDBJ whole genome shotgun (WGS) entry which is preliminary data.</text>
</comment>
<dbReference type="RefSeq" id="WP_083123171.1">
    <property type="nucleotide sequence ID" value="NZ_MVIM01000001.1"/>
</dbReference>
<evidence type="ECO:0008006" key="3">
    <source>
        <dbReference type="Google" id="ProtNLM"/>
    </source>
</evidence>
<proteinExistence type="predicted"/>
<evidence type="ECO:0000313" key="1">
    <source>
        <dbReference type="EMBL" id="ORB68365.1"/>
    </source>
</evidence>
<dbReference type="STRING" id="75922.BST47_00030"/>
<keyword evidence="2" id="KW-1185">Reference proteome</keyword>
<dbReference type="AlphaFoldDB" id="A0A1X0K0H5"/>
<organism evidence="1 2">
    <name type="scientific">Mycolicibacterium tusciae</name>
    <dbReference type="NCBI Taxonomy" id="75922"/>
    <lineage>
        <taxon>Bacteria</taxon>
        <taxon>Bacillati</taxon>
        <taxon>Actinomycetota</taxon>
        <taxon>Actinomycetes</taxon>
        <taxon>Mycobacteriales</taxon>
        <taxon>Mycobacteriaceae</taxon>
        <taxon>Mycolicibacterium</taxon>
    </lineage>
</organism>
<name>A0A1X0K0H5_9MYCO</name>
<accession>A0A1X0K0H5</accession>
<dbReference type="eggNOG" id="COG4312">
    <property type="taxonomic scope" value="Bacteria"/>
</dbReference>
<dbReference type="OrthoDB" id="4721017at2"/>
<evidence type="ECO:0000313" key="2">
    <source>
        <dbReference type="Proteomes" id="UP000192411"/>
    </source>
</evidence>
<sequence>MKTPPIVSAAEWDAALNDMLVKEKEVQRARDALAAQRRRMPWTPVEKEYAFDGPDGKLSLLDLFDGRRQLIVYRAFIEPGTGGDDVPGHPGWPEHGCVGCSLMADHVPNLAHLNARDTTFVYVSRATQPDLERMKSKMGWRHPWYSLTDSFDKDFGVDLWHGTNAFIRDEKDRVFRTYMISGRGDEVFVGTWNLLDMTALGRQENWEDSPEGYPQGPPYEWWRWNDTYAEQGHGPGGCCS</sequence>
<dbReference type="Proteomes" id="UP000192411">
    <property type="component" value="Unassembled WGS sequence"/>
</dbReference>
<dbReference type="Pfam" id="PF05988">
    <property type="entry name" value="DUF899"/>
    <property type="match status" value="1"/>
</dbReference>
<dbReference type="InterPro" id="IPR010296">
    <property type="entry name" value="DUF899_thioredox"/>
</dbReference>